<gene>
    <name evidence="9" type="ORF">M0812_27771</name>
</gene>
<evidence type="ECO:0000313" key="10">
    <source>
        <dbReference type="Proteomes" id="UP001146793"/>
    </source>
</evidence>
<dbReference type="GO" id="GO:0034045">
    <property type="term" value="C:phagophore assembly site membrane"/>
    <property type="evidence" value="ECO:0007669"/>
    <property type="project" value="UniProtKB-SubCell"/>
</dbReference>
<sequence>MERTIAHINTENWGCYIPIIINLPSKYTTQLQTPFRPLFMSVPRSSYLYFEKEKIFNHFEPVLKELEINNKNFYLQFNSEPVRWNAPTGVFFDIVCKSTNHPEKIPMNLQINFEKVPKKFIEFENETEFFNYYASTFKESCFLLSKSATITQKITENIMANIWNGLKNLSFDEYKRSIQPLEINYNEQPSLAIRIFLNKKCIQKPIKPVNKETEELITLLDIFKNLQLVENGKTVPMTYLIQGITPPLNTPLAFLSASCSHPDGFLYLIITTLN</sequence>
<dbReference type="InterPro" id="IPR042526">
    <property type="entry name" value="Atg5_HR"/>
</dbReference>
<keyword evidence="3 5" id="KW-0832">Ubl conjugation</keyword>
<dbReference type="Pfam" id="PF20637">
    <property type="entry name" value="ATG5_HBR"/>
    <property type="match status" value="1"/>
</dbReference>
<evidence type="ECO:0000256" key="1">
    <source>
        <dbReference type="ARBA" id="ARBA00006910"/>
    </source>
</evidence>
<protein>
    <recommendedName>
        <fullName evidence="5">Autophagy protein 5</fullName>
    </recommendedName>
</protein>
<feature type="domain" description="Autophagy protein ATG5 UblB" evidence="6">
    <location>
        <begin position="192"/>
        <end position="270"/>
    </location>
</feature>
<dbReference type="GO" id="GO:0061908">
    <property type="term" value="C:phagophore"/>
    <property type="evidence" value="ECO:0007669"/>
    <property type="project" value="TreeGrafter"/>
</dbReference>
<comment type="subunit">
    <text evidence="5">Conjugated with ATG12.</text>
</comment>
<dbReference type="GO" id="GO:0044233">
    <property type="term" value="C:mitochondria-associated endoplasmic reticulum membrane contact site"/>
    <property type="evidence" value="ECO:0007669"/>
    <property type="project" value="TreeGrafter"/>
</dbReference>
<feature type="domain" description="Autophagy protein ATG5 UblA" evidence="8">
    <location>
        <begin position="13"/>
        <end position="113"/>
    </location>
</feature>
<reference evidence="9" key="1">
    <citation type="submission" date="2022-08" db="EMBL/GenBank/DDBJ databases">
        <title>Novel sulphate-reducing endosymbionts in the free-living metamonad Anaeramoeba.</title>
        <authorList>
            <person name="Jerlstrom-Hultqvist J."/>
            <person name="Cepicka I."/>
            <person name="Gallot-Lavallee L."/>
            <person name="Salas-Leiva D."/>
            <person name="Curtis B.A."/>
            <person name="Zahonova K."/>
            <person name="Pipaliya S."/>
            <person name="Dacks J."/>
            <person name="Roger A.J."/>
        </authorList>
    </citation>
    <scope>NUCLEOTIDE SEQUENCE</scope>
    <source>
        <strain evidence="9">Busselton2</strain>
    </source>
</reference>
<dbReference type="PANTHER" id="PTHR13040:SF2">
    <property type="entry name" value="AUTOPHAGY PROTEIN 5"/>
    <property type="match status" value="1"/>
</dbReference>
<accession>A0AAV7Y6C9</accession>
<keyword evidence="5" id="KW-0472">Membrane</keyword>
<dbReference type="InterPro" id="IPR048940">
    <property type="entry name" value="ATG5_HBR"/>
</dbReference>
<dbReference type="GO" id="GO:0034727">
    <property type="term" value="P:piecemeal microautophagy of the nucleus"/>
    <property type="evidence" value="ECO:0007669"/>
    <property type="project" value="TreeGrafter"/>
</dbReference>
<dbReference type="GO" id="GO:0019776">
    <property type="term" value="F:Atg8-family ligase activity"/>
    <property type="evidence" value="ECO:0007669"/>
    <property type="project" value="TreeGrafter"/>
</dbReference>
<keyword evidence="4 5" id="KW-0072">Autophagy</keyword>
<keyword evidence="2 5" id="KW-1017">Isopeptide bond</keyword>
<comment type="subcellular location">
    <subcellularLocation>
        <location evidence="5">Preautophagosomal structure membrane</location>
        <topology evidence="5">Peripheral membrane protein</topology>
    </subcellularLocation>
</comment>
<dbReference type="GO" id="GO:0006995">
    <property type="term" value="P:cellular response to nitrogen starvation"/>
    <property type="evidence" value="ECO:0007669"/>
    <property type="project" value="TreeGrafter"/>
</dbReference>
<name>A0AAV7Y6C9_9EUKA</name>
<evidence type="ECO:0000259" key="6">
    <source>
        <dbReference type="Pfam" id="PF04106"/>
    </source>
</evidence>
<evidence type="ECO:0000313" key="9">
    <source>
        <dbReference type="EMBL" id="KAJ3425333.1"/>
    </source>
</evidence>
<dbReference type="Pfam" id="PF20638">
    <property type="entry name" value="ATG5_UblA"/>
    <property type="match status" value="1"/>
</dbReference>
<evidence type="ECO:0000256" key="3">
    <source>
        <dbReference type="ARBA" id="ARBA00022843"/>
    </source>
</evidence>
<dbReference type="PANTHER" id="PTHR13040">
    <property type="entry name" value="AUTOPHAGY PROTEIN 5"/>
    <property type="match status" value="1"/>
</dbReference>
<dbReference type="Gene3D" id="3.10.20.620">
    <property type="match status" value="1"/>
</dbReference>
<dbReference type="InterPro" id="IPR042527">
    <property type="entry name" value="Atg5_UblA_dom_sf"/>
</dbReference>
<evidence type="ECO:0000256" key="2">
    <source>
        <dbReference type="ARBA" id="ARBA00022499"/>
    </source>
</evidence>
<evidence type="ECO:0000256" key="4">
    <source>
        <dbReference type="ARBA" id="ARBA00023006"/>
    </source>
</evidence>
<dbReference type="Gene3D" id="1.10.246.190">
    <property type="entry name" value="Autophagy protein Apg5, helix rich domain"/>
    <property type="match status" value="1"/>
</dbReference>
<comment type="caution">
    <text evidence="9">The sequence shown here is derived from an EMBL/GenBank/DDBJ whole genome shotgun (WGS) entry which is preliminary data.</text>
</comment>
<dbReference type="AlphaFoldDB" id="A0AAV7Y6C9"/>
<dbReference type="GO" id="GO:0005776">
    <property type="term" value="C:autophagosome"/>
    <property type="evidence" value="ECO:0007669"/>
    <property type="project" value="TreeGrafter"/>
</dbReference>
<evidence type="ECO:0000259" key="8">
    <source>
        <dbReference type="Pfam" id="PF20638"/>
    </source>
</evidence>
<evidence type="ECO:0000256" key="5">
    <source>
        <dbReference type="RuleBase" id="RU361202"/>
    </source>
</evidence>
<dbReference type="Pfam" id="PF04106">
    <property type="entry name" value="ATG5_UblB"/>
    <property type="match status" value="1"/>
</dbReference>
<dbReference type="EMBL" id="JANTQA010000070">
    <property type="protein sequence ID" value="KAJ3425333.1"/>
    <property type="molecule type" value="Genomic_DNA"/>
</dbReference>
<organism evidence="9 10">
    <name type="scientific">Anaeramoeba flamelloides</name>
    <dbReference type="NCBI Taxonomy" id="1746091"/>
    <lineage>
        <taxon>Eukaryota</taxon>
        <taxon>Metamonada</taxon>
        <taxon>Anaeramoebidae</taxon>
        <taxon>Anaeramoeba</taxon>
    </lineage>
</organism>
<feature type="domain" description="Autophagy protein ATG5 alpha-helical bundle region" evidence="7">
    <location>
        <begin position="131"/>
        <end position="176"/>
    </location>
</feature>
<evidence type="ECO:0000259" key="7">
    <source>
        <dbReference type="Pfam" id="PF20637"/>
    </source>
</evidence>
<comment type="function">
    <text evidence="5">Involved in autophagic vesicle formation.</text>
</comment>
<dbReference type="Proteomes" id="UP001146793">
    <property type="component" value="Unassembled WGS sequence"/>
</dbReference>
<dbReference type="InterPro" id="IPR048318">
    <property type="entry name" value="ATG5_UblB"/>
</dbReference>
<dbReference type="GO" id="GO:0034274">
    <property type="term" value="C:Atg12-Atg5-Atg16 complex"/>
    <property type="evidence" value="ECO:0007669"/>
    <property type="project" value="TreeGrafter"/>
</dbReference>
<dbReference type="InterPro" id="IPR007239">
    <property type="entry name" value="Atg5"/>
</dbReference>
<dbReference type="Gene3D" id="3.10.20.90">
    <property type="entry name" value="Phosphatidylinositol 3-kinase Catalytic Subunit, Chain A, domain 1"/>
    <property type="match status" value="1"/>
</dbReference>
<dbReference type="GO" id="GO:0000422">
    <property type="term" value="P:autophagy of mitochondrion"/>
    <property type="evidence" value="ECO:0007669"/>
    <property type="project" value="TreeGrafter"/>
</dbReference>
<proteinExistence type="inferred from homology"/>
<dbReference type="InterPro" id="IPR048939">
    <property type="entry name" value="ATG5_UblA"/>
</dbReference>
<comment type="similarity">
    <text evidence="1 5">Belongs to the ATG5 family.</text>
</comment>